<proteinExistence type="predicted"/>
<dbReference type="EMBL" id="JAKRRY010000027">
    <property type="protein sequence ID" value="MCW8347873.1"/>
    <property type="molecule type" value="Genomic_DNA"/>
</dbReference>
<comment type="caution">
    <text evidence="1">The sequence shown here is derived from an EMBL/GenBank/DDBJ whole genome shotgun (WGS) entry which is preliminary data.</text>
</comment>
<dbReference type="Pfam" id="PF20090">
    <property type="entry name" value="DUF6482"/>
    <property type="match status" value="1"/>
</dbReference>
<organism evidence="1 2">
    <name type="scientific">Vibrio qingdaonensis</name>
    <dbReference type="NCBI Taxonomy" id="2829491"/>
    <lineage>
        <taxon>Bacteria</taxon>
        <taxon>Pseudomonadati</taxon>
        <taxon>Pseudomonadota</taxon>
        <taxon>Gammaproteobacteria</taxon>
        <taxon>Vibrionales</taxon>
        <taxon>Vibrionaceae</taxon>
        <taxon>Vibrio</taxon>
    </lineage>
</organism>
<evidence type="ECO:0000313" key="1">
    <source>
        <dbReference type="EMBL" id="MCW8347873.1"/>
    </source>
</evidence>
<dbReference type="AlphaFoldDB" id="A0A9X3HY29"/>
<reference evidence="1" key="1">
    <citation type="submission" date="2022-02" db="EMBL/GenBank/DDBJ databases">
        <title>Vibrio sp. nov, a new bacterium isolated from seawater.</title>
        <authorList>
            <person name="Yuan Y."/>
        </authorList>
    </citation>
    <scope>NUCLEOTIDE SEQUENCE</scope>
    <source>
        <strain evidence="1">ZSDZ65</strain>
    </source>
</reference>
<name>A0A9X3HY29_9VIBR</name>
<dbReference type="InterPro" id="IPR045508">
    <property type="entry name" value="DUF6482"/>
</dbReference>
<protein>
    <submittedName>
        <fullName evidence="1">DUF6482 family protein</fullName>
    </submittedName>
</protein>
<sequence length="102" mass="11969">MQKHQLDRWLHGYHKDSYTPPKVFVIGCADISHYLLAVEYKHKLEPIKEDDEPIHFESLDSVKEVLQKLGVEKAYLRLHNAYDECGSAGEMNRYCDIELKLH</sequence>
<dbReference type="RefSeq" id="WP_250617517.1">
    <property type="nucleotide sequence ID" value="NZ_JAKRRY010000027.1"/>
</dbReference>
<accession>A0A9X3HY29</accession>
<keyword evidence="2" id="KW-1185">Reference proteome</keyword>
<evidence type="ECO:0000313" key="2">
    <source>
        <dbReference type="Proteomes" id="UP001155587"/>
    </source>
</evidence>
<gene>
    <name evidence="1" type="ORF">MD535_17950</name>
</gene>
<dbReference type="Proteomes" id="UP001155587">
    <property type="component" value="Unassembled WGS sequence"/>
</dbReference>